<organism>
    <name type="scientific">Branchiostoma floridae</name>
    <name type="common">Florida lancelet</name>
    <name type="synonym">Amphioxus</name>
    <dbReference type="NCBI Taxonomy" id="7739"/>
    <lineage>
        <taxon>Eukaryota</taxon>
        <taxon>Metazoa</taxon>
        <taxon>Chordata</taxon>
        <taxon>Cephalochordata</taxon>
        <taxon>Leptocardii</taxon>
        <taxon>Amphioxiformes</taxon>
        <taxon>Branchiostomatidae</taxon>
        <taxon>Branchiostoma</taxon>
    </lineage>
</organism>
<proteinExistence type="predicted"/>
<gene>
    <name evidence="4" type="primary">LOC118419070</name>
    <name evidence="2" type="ORF">BRAFLDRAFT_119133</name>
</gene>
<dbReference type="KEGG" id="bfo:118419070"/>
<dbReference type="EMBL" id="GG666566">
    <property type="protein sequence ID" value="EEN54226.1"/>
    <property type="molecule type" value="Genomic_DNA"/>
</dbReference>
<dbReference type="RefSeq" id="XP_035681233.1">
    <property type="nucleotide sequence ID" value="XM_035825340.1"/>
</dbReference>
<dbReference type="OrthoDB" id="10015022at2759"/>
<evidence type="ECO:0000256" key="1">
    <source>
        <dbReference type="SAM" id="SignalP"/>
    </source>
</evidence>
<evidence type="ECO:0000313" key="4">
    <source>
        <dbReference type="RefSeq" id="XP_035681233.1"/>
    </source>
</evidence>
<dbReference type="InParanoid" id="C3YZF5"/>
<feature type="chain" id="PRO_5044729257" evidence="1">
    <location>
        <begin position="17"/>
        <end position="333"/>
    </location>
</feature>
<evidence type="ECO:0000313" key="2">
    <source>
        <dbReference type="EMBL" id="EEN54226.1"/>
    </source>
</evidence>
<sequence>MKVFLLVVLAAVYVQAEPTPFALEVRAYTELVATSMRGFRVMAAGEFTDKIKDELRPEIRQKLRNSADRIDAKMAVLSDKWKATYQANRENDRGLARALVGYSAKMARAHGEAQNYYQNQIKPLLTAHERRVMRSYWDTLSAQAATMQASFATFFDGHLKPTMLQLQAEAQALSDAETGLSPFADSVKQYSILMGEKLREVTFQLRAEYDDKIKDQLSRDVRAKVKTMNDKIKESSMSAFKRWTEFFKLHKDNDEDLVRGLSAVDNQLVDGWRKARRFFVERIVPLANPQEREVLRAFAGQGETLFTTMKAEMDSTFSTMVAPFMPARPDQTA</sequence>
<reference evidence="4" key="3">
    <citation type="submission" date="2025-04" db="UniProtKB">
        <authorList>
            <consortium name="RefSeq"/>
        </authorList>
    </citation>
    <scope>IDENTIFICATION</scope>
    <source>
        <strain evidence="4">S238N-H82</strain>
        <tissue evidence="4">Testes</tissue>
    </source>
</reference>
<dbReference type="OMA" id="QENREND"/>
<dbReference type="Proteomes" id="UP000001554">
    <property type="component" value="Chromosome 7"/>
</dbReference>
<keyword evidence="3" id="KW-1185">Reference proteome</keyword>
<dbReference type="AlphaFoldDB" id="C3YZF5"/>
<dbReference type="GeneID" id="118419070"/>
<reference evidence="2" key="1">
    <citation type="journal article" date="2008" name="Nature">
        <title>The amphioxus genome and the evolution of the chordate karyotype.</title>
        <authorList>
            <consortium name="US DOE Joint Genome Institute (JGI-PGF)"/>
            <person name="Putnam N.H."/>
            <person name="Butts T."/>
            <person name="Ferrier D.E.K."/>
            <person name="Furlong R.F."/>
            <person name="Hellsten U."/>
            <person name="Kawashima T."/>
            <person name="Robinson-Rechavi M."/>
            <person name="Shoguchi E."/>
            <person name="Terry A."/>
            <person name="Yu J.-K."/>
            <person name="Benito-Gutierrez E.L."/>
            <person name="Dubchak I."/>
            <person name="Garcia-Fernandez J."/>
            <person name="Gibson-Brown J.J."/>
            <person name="Grigoriev I.V."/>
            <person name="Horton A.C."/>
            <person name="de Jong P.J."/>
            <person name="Jurka J."/>
            <person name="Kapitonov V.V."/>
            <person name="Kohara Y."/>
            <person name="Kuroki Y."/>
            <person name="Lindquist E."/>
            <person name="Lucas S."/>
            <person name="Osoegawa K."/>
            <person name="Pennacchio L.A."/>
            <person name="Salamov A.A."/>
            <person name="Satou Y."/>
            <person name="Sauka-Spengler T."/>
            <person name="Schmutz J."/>
            <person name="Shin-I T."/>
            <person name="Toyoda A."/>
            <person name="Bronner-Fraser M."/>
            <person name="Fujiyama A."/>
            <person name="Holland L.Z."/>
            <person name="Holland P.W.H."/>
            <person name="Satoh N."/>
            <person name="Rokhsar D.S."/>
        </authorList>
    </citation>
    <scope>NUCLEOTIDE SEQUENCE [LARGE SCALE GENOMIC DNA]</scope>
    <source>
        <strain evidence="2">S238N-H82</strain>
        <tissue evidence="2">Testes</tissue>
    </source>
</reference>
<accession>C3YZF5</accession>
<name>C3YZF5_BRAFL</name>
<feature type="signal peptide" evidence="1">
    <location>
        <begin position="1"/>
        <end position="16"/>
    </location>
</feature>
<evidence type="ECO:0000313" key="3">
    <source>
        <dbReference type="Proteomes" id="UP000001554"/>
    </source>
</evidence>
<protein>
    <submittedName>
        <fullName evidence="4">Uncharacterized protein LOC118419070</fullName>
    </submittedName>
</protein>
<keyword evidence="1" id="KW-0732">Signal</keyword>
<reference evidence="3" key="2">
    <citation type="journal article" date="2020" name="Nat. Ecol. Evol.">
        <title>Deeply conserved synteny resolves early events in vertebrate evolution.</title>
        <authorList>
            <person name="Simakov O."/>
            <person name="Marletaz F."/>
            <person name="Yue J.X."/>
            <person name="O'Connell B."/>
            <person name="Jenkins J."/>
            <person name="Brandt A."/>
            <person name="Calef R."/>
            <person name="Tung C.H."/>
            <person name="Huang T.K."/>
            <person name="Schmutz J."/>
            <person name="Satoh N."/>
            <person name="Yu J.K."/>
            <person name="Putnam N.H."/>
            <person name="Green R.E."/>
            <person name="Rokhsar D.S."/>
        </authorList>
    </citation>
    <scope>NUCLEOTIDE SEQUENCE [LARGE SCALE GENOMIC DNA]</scope>
    <source>
        <strain evidence="3">S238N-H82</strain>
    </source>
</reference>